<evidence type="ECO:0000313" key="12">
    <source>
        <dbReference type="EMBL" id="KAK2998350.1"/>
    </source>
</evidence>
<dbReference type="CDD" id="cd00200">
    <property type="entry name" value="WD40"/>
    <property type="match status" value="1"/>
</dbReference>
<dbReference type="PRINTS" id="PR00404">
    <property type="entry name" value="MADSDOMAIN"/>
</dbReference>
<dbReference type="InterPro" id="IPR019775">
    <property type="entry name" value="WD40_repeat_CS"/>
</dbReference>
<comment type="similarity">
    <text evidence="8">Belongs to the WD repeat PRL1/PRL2 family.</text>
</comment>
<feature type="compositionally biased region" description="Acidic residues" evidence="10">
    <location>
        <begin position="469"/>
        <end position="483"/>
    </location>
</feature>
<evidence type="ECO:0000256" key="7">
    <source>
        <dbReference type="ARBA" id="ARBA00023242"/>
    </source>
</evidence>
<gene>
    <name evidence="12" type="ORF">RJ639_023476</name>
</gene>
<dbReference type="Pfam" id="PF00400">
    <property type="entry name" value="WD40"/>
    <property type="match status" value="4"/>
</dbReference>
<evidence type="ECO:0000256" key="3">
    <source>
        <dbReference type="ARBA" id="ARBA00022737"/>
    </source>
</evidence>
<sequence length="565" mass="62477">MEMELPVEPQSLKKLTFTSTKRALDLFSPVHAHLPPPDAERLNTIESSITIFCFRLCAYIGRSKKIRVSHKRDLLLKLNVEYGGIKSSTAQPHTHAKSDAHNNVLQASTSNALTLPGPGNSSDLQKAGPQNDLAVGPPVLPKGINDGAGTSIAVAPSHGISERVLGTDPKATVMAPLFILALCMESVFIEYCSRGPDFFVLHQIEPFDFSTCGKNPKQVAATCVACAMEKLQGLAVSNRHTYMFSAGDDKQVKCWDLEQNKVIRSYHGHLSGVYCLALHPTIDVLLTGGRDSVCRVWDIRSKMQVFALSGHNETVCSVFTRPTDPQVITGSHDTTIKFWDLRYGNLDVFLCSAQQKAIINAMAVNDEGVLATGGDNGSLWFWDWKSGHCFQQSQTIVQPGSLDSEAGIYALSYDVTGSRLVTCEADKTIKMWKEDETATPETHPVNFKPPKDIRCKRVNSISAAYGEAQNDDEEENPENYDEEENRRIMVQIEIKKQEDIRQRYVTFSKRRIGLHRKAAELSMRFDAQLAIIMSSPGADPKYYTFSYPSVDAVLDAALTDISPIT</sequence>
<dbReference type="InterPro" id="IPR002100">
    <property type="entry name" value="TF_MADSbox"/>
</dbReference>
<keyword evidence="6" id="KW-0804">Transcription</keyword>
<evidence type="ECO:0000313" key="13">
    <source>
        <dbReference type="Proteomes" id="UP001188597"/>
    </source>
</evidence>
<dbReference type="GO" id="GO:0000974">
    <property type="term" value="C:Prp19 complex"/>
    <property type="evidence" value="ECO:0007669"/>
    <property type="project" value="TreeGrafter"/>
</dbReference>
<reference evidence="12" key="1">
    <citation type="submission" date="2022-12" db="EMBL/GenBank/DDBJ databases">
        <title>Draft genome assemblies for two species of Escallonia (Escalloniales).</title>
        <authorList>
            <person name="Chanderbali A."/>
            <person name="Dervinis C."/>
            <person name="Anghel I."/>
            <person name="Soltis D."/>
            <person name="Soltis P."/>
            <person name="Zapata F."/>
        </authorList>
    </citation>
    <scope>NUCLEOTIDE SEQUENCE</scope>
    <source>
        <strain evidence="12">UCBG64.0493</strain>
        <tissue evidence="12">Leaf</tissue>
    </source>
</reference>
<dbReference type="Pfam" id="PF00319">
    <property type="entry name" value="SRF-TF"/>
    <property type="match status" value="1"/>
</dbReference>
<dbReference type="SUPFAM" id="SSF50978">
    <property type="entry name" value="WD40 repeat-like"/>
    <property type="match status" value="1"/>
</dbReference>
<dbReference type="PANTHER" id="PTHR19923">
    <property type="entry name" value="WD40 REPEAT PROTEINPRL1/PRL2-RELATED"/>
    <property type="match status" value="1"/>
</dbReference>
<keyword evidence="7" id="KW-0539">Nucleus</keyword>
<dbReference type="GO" id="GO:0071011">
    <property type="term" value="C:precatalytic spliceosome"/>
    <property type="evidence" value="ECO:0007669"/>
    <property type="project" value="TreeGrafter"/>
</dbReference>
<dbReference type="InterPro" id="IPR045241">
    <property type="entry name" value="Prp46/PLRG1-like"/>
</dbReference>
<dbReference type="SMART" id="SM00432">
    <property type="entry name" value="MADS"/>
    <property type="match status" value="1"/>
</dbReference>
<keyword evidence="2 9" id="KW-0853">WD repeat</keyword>
<dbReference type="InterPro" id="IPR001680">
    <property type="entry name" value="WD40_rpt"/>
</dbReference>
<evidence type="ECO:0000256" key="5">
    <source>
        <dbReference type="ARBA" id="ARBA00023125"/>
    </source>
</evidence>
<evidence type="ECO:0000256" key="4">
    <source>
        <dbReference type="ARBA" id="ARBA00023015"/>
    </source>
</evidence>
<dbReference type="InterPro" id="IPR020472">
    <property type="entry name" value="WD40_PAC1"/>
</dbReference>
<evidence type="ECO:0000256" key="6">
    <source>
        <dbReference type="ARBA" id="ARBA00023163"/>
    </source>
</evidence>
<feature type="region of interest" description="Disordered" evidence="10">
    <location>
        <begin position="464"/>
        <end position="483"/>
    </location>
</feature>
<dbReference type="InterPro" id="IPR036879">
    <property type="entry name" value="TF_MADSbox_sf"/>
</dbReference>
<keyword evidence="4" id="KW-0805">Transcription regulation</keyword>
<dbReference type="GO" id="GO:0003677">
    <property type="term" value="F:DNA binding"/>
    <property type="evidence" value="ECO:0007669"/>
    <property type="project" value="UniProtKB-KW"/>
</dbReference>
<dbReference type="PROSITE" id="PS50082">
    <property type="entry name" value="WD_REPEATS_2"/>
    <property type="match status" value="3"/>
</dbReference>
<feature type="repeat" description="WD" evidence="9">
    <location>
        <begin position="266"/>
        <end position="307"/>
    </location>
</feature>
<dbReference type="Gene3D" id="2.130.10.10">
    <property type="entry name" value="YVTN repeat-like/Quinoprotein amine dehydrogenase"/>
    <property type="match status" value="1"/>
</dbReference>
<evidence type="ECO:0000256" key="10">
    <source>
        <dbReference type="SAM" id="MobiDB-lite"/>
    </source>
</evidence>
<dbReference type="EMBL" id="JAVXUP010003689">
    <property type="protein sequence ID" value="KAK2998350.1"/>
    <property type="molecule type" value="Genomic_DNA"/>
</dbReference>
<keyword evidence="13" id="KW-1185">Reference proteome</keyword>
<organism evidence="12 13">
    <name type="scientific">Escallonia herrerae</name>
    <dbReference type="NCBI Taxonomy" id="1293975"/>
    <lineage>
        <taxon>Eukaryota</taxon>
        <taxon>Viridiplantae</taxon>
        <taxon>Streptophyta</taxon>
        <taxon>Embryophyta</taxon>
        <taxon>Tracheophyta</taxon>
        <taxon>Spermatophyta</taxon>
        <taxon>Magnoliopsida</taxon>
        <taxon>eudicotyledons</taxon>
        <taxon>Gunneridae</taxon>
        <taxon>Pentapetalae</taxon>
        <taxon>asterids</taxon>
        <taxon>campanulids</taxon>
        <taxon>Escalloniales</taxon>
        <taxon>Escalloniaceae</taxon>
        <taxon>Escallonia</taxon>
    </lineage>
</organism>
<dbReference type="GO" id="GO:0071013">
    <property type="term" value="C:catalytic step 2 spliceosome"/>
    <property type="evidence" value="ECO:0007669"/>
    <property type="project" value="TreeGrafter"/>
</dbReference>
<evidence type="ECO:0000256" key="9">
    <source>
        <dbReference type="PROSITE-ProRule" id="PRU00221"/>
    </source>
</evidence>
<dbReference type="SMART" id="SM00320">
    <property type="entry name" value="WD40"/>
    <property type="match status" value="5"/>
</dbReference>
<keyword evidence="5" id="KW-0238">DNA-binding</keyword>
<dbReference type="PROSITE" id="PS50066">
    <property type="entry name" value="MADS_BOX_2"/>
    <property type="match status" value="1"/>
</dbReference>
<accession>A0AA89ACS9</accession>
<evidence type="ECO:0000256" key="8">
    <source>
        <dbReference type="ARBA" id="ARBA00025726"/>
    </source>
</evidence>
<dbReference type="Proteomes" id="UP001188597">
    <property type="component" value="Unassembled WGS sequence"/>
</dbReference>
<feature type="repeat" description="WD" evidence="9">
    <location>
        <begin position="234"/>
        <end position="265"/>
    </location>
</feature>
<dbReference type="AlphaFoldDB" id="A0AA89ACS9"/>
<dbReference type="InterPro" id="IPR015943">
    <property type="entry name" value="WD40/YVTN_repeat-like_dom_sf"/>
</dbReference>
<proteinExistence type="inferred from homology"/>
<evidence type="ECO:0000256" key="2">
    <source>
        <dbReference type="ARBA" id="ARBA00022574"/>
    </source>
</evidence>
<dbReference type="PROSITE" id="PS50294">
    <property type="entry name" value="WD_REPEATS_REGION"/>
    <property type="match status" value="2"/>
</dbReference>
<dbReference type="Gene3D" id="3.40.1810.10">
    <property type="entry name" value="Transcription factor, MADS-box"/>
    <property type="match status" value="1"/>
</dbReference>
<evidence type="ECO:0000259" key="11">
    <source>
        <dbReference type="PROSITE" id="PS50066"/>
    </source>
</evidence>
<protein>
    <recommendedName>
        <fullName evidence="11">MADS-box domain-containing protein</fullName>
    </recommendedName>
</protein>
<comment type="subcellular location">
    <subcellularLocation>
        <location evidence="1">Nucleus</location>
    </subcellularLocation>
</comment>
<dbReference type="PROSITE" id="PS00678">
    <property type="entry name" value="WD_REPEATS_1"/>
    <property type="match status" value="2"/>
</dbReference>
<feature type="repeat" description="WD" evidence="9">
    <location>
        <begin position="308"/>
        <end position="342"/>
    </location>
</feature>
<dbReference type="PRINTS" id="PR00320">
    <property type="entry name" value="GPROTEINBRPT"/>
</dbReference>
<feature type="domain" description="MADS-box" evidence="11">
    <location>
        <begin position="491"/>
        <end position="535"/>
    </location>
</feature>
<name>A0AA89ACS9_9ASTE</name>
<dbReference type="SUPFAM" id="SSF55455">
    <property type="entry name" value="SRF-like"/>
    <property type="match status" value="1"/>
</dbReference>
<dbReference type="GO" id="GO:0046983">
    <property type="term" value="F:protein dimerization activity"/>
    <property type="evidence" value="ECO:0007669"/>
    <property type="project" value="InterPro"/>
</dbReference>
<dbReference type="PANTHER" id="PTHR19923:SF0">
    <property type="entry name" value="PLEIOTROPIC REGULATOR 1"/>
    <property type="match status" value="1"/>
</dbReference>
<keyword evidence="3" id="KW-0677">Repeat</keyword>
<dbReference type="GO" id="GO:0000398">
    <property type="term" value="P:mRNA splicing, via spliceosome"/>
    <property type="evidence" value="ECO:0007669"/>
    <property type="project" value="InterPro"/>
</dbReference>
<evidence type="ECO:0000256" key="1">
    <source>
        <dbReference type="ARBA" id="ARBA00004123"/>
    </source>
</evidence>
<comment type="caution">
    <text evidence="12">The sequence shown here is derived from an EMBL/GenBank/DDBJ whole genome shotgun (WGS) entry which is preliminary data.</text>
</comment>
<dbReference type="InterPro" id="IPR036322">
    <property type="entry name" value="WD40_repeat_dom_sf"/>
</dbReference>